<keyword evidence="2" id="KW-1185">Reference proteome</keyword>
<organism evidence="1 2">
    <name type="scientific">Persea americana</name>
    <name type="common">Avocado</name>
    <dbReference type="NCBI Taxonomy" id="3435"/>
    <lineage>
        <taxon>Eukaryota</taxon>
        <taxon>Viridiplantae</taxon>
        <taxon>Streptophyta</taxon>
        <taxon>Embryophyta</taxon>
        <taxon>Tracheophyta</taxon>
        <taxon>Spermatophyta</taxon>
        <taxon>Magnoliopsida</taxon>
        <taxon>Magnoliidae</taxon>
        <taxon>Laurales</taxon>
        <taxon>Lauraceae</taxon>
        <taxon>Persea</taxon>
    </lineage>
</organism>
<dbReference type="Proteomes" id="UP001234297">
    <property type="component" value="Chromosome 2"/>
</dbReference>
<reference evidence="1 2" key="1">
    <citation type="journal article" date="2022" name="Hortic Res">
        <title>A haplotype resolved chromosomal level avocado genome allows analysis of novel avocado genes.</title>
        <authorList>
            <person name="Nath O."/>
            <person name="Fletcher S.J."/>
            <person name="Hayward A."/>
            <person name="Shaw L.M."/>
            <person name="Masouleh A.K."/>
            <person name="Furtado A."/>
            <person name="Henry R.J."/>
            <person name="Mitter N."/>
        </authorList>
    </citation>
    <scope>NUCLEOTIDE SEQUENCE [LARGE SCALE GENOMIC DNA]</scope>
    <source>
        <strain evidence="2">cv. Hass</strain>
    </source>
</reference>
<sequence>MRFKKGSEIEVWNKREVLSGSWWPAELLSGNGHTYCVRYERPQCEDDQPIMERVPRKAIRPRPPLVGGAENWMPGAVVEVFDSNSWKTARILKVVQGGNWFMVKLLGSSREFGVYAHNVRARQSWVDNQWVLIGEASRSYEDGEANGLPPGRGYEKLKYEEPRPDVTAKVLVGDSQLVTKNHIDFQETQRLSSRSMKRGSQLCTSQIEPNLGARQKMRVIEKDGRRKRWAPGNPSPLLEKVDAVASPGKILGDNYMHASFNRMSRSSDMNMWERSNGDDKCLTRNLEPDDACSVASCNTTNPSPSISPCQYRKDDSSDTGSHFGNTESSSGQDYGRKCFFLSKEELAAEIHKLELHAYRSTMKALYASGPLSWEQEAMMTNLRLSLNISNDEHLLELRHLVSAKQT</sequence>
<dbReference type="EMBL" id="CM056810">
    <property type="protein sequence ID" value="KAJ8643097.1"/>
    <property type="molecule type" value="Genomic_DNA"/>
</dbReference>
<proteinExistence type="predicted"/>
<protein>
    <submittedName>
        <fullName evidence="1">Uncharacterized protein</fullName>
    </submittedName>
</protein>
<comment type="caution">
    <text evidence="1">The sequence shown here is derived from an EMBL/GenBank/DDBJ whole genome shotgun (WGS) entry which is preliminary data.</text>
</comment>
<name>A0ACC2MD49_PERAE</name>
<accession>A0ACC2MD49</accession>
<evidence type="ECO:0000313" key="1">
    <source>
        <dbReference type="EMBL" id="KAJ8643097.1"/>
    </source>
</evidence>
<gene>
    <name evidence="1" type="ORF">MRB53_004845</name>
</gene>
<evidence type="ECO:0000313" key="2">
    <source>
        <dbReference type="Proteomes" id="UP001234297"/>
    </source>
</evidence>